<sequence length="293" mass="34960">MAPQLSFVDLPTEIRQLIYHYAFKEIEPKFTNALTSRTAYTPEKYPFLYMIKAMTAEIQPYLYGRHSMVIPIQEPCDYTLGDRPFAPRVALCSGRMKRCTKTLIIEASQTSISHYGDSFFEEYGDPEDVYAFWYEHDRGKEFAKKITNEILALKPELPAVKKVKFVFWFGCWIADNKHWRESLKKLQQEWPGISLDFEFNMFGYFDHNPHREKNNWIQDWDEWEDETENTDFTARNFRWADHVQGNFWGCWIDIEAYGYEDVPFYDAQERDRWYNSGKCELPTNWVSLANIIE</sequence>
<evidence type="ECO:0000313" key="2">
    <source>
        <dbReference type="Proteomes" id="UP000622797"/>
    </source>
</evidence>
<reference evidence="1" key="1">
    <citation type="journal article" date="2020" name="BMC Genomics">
        <title>Correction to: Identification and distribution of gene clusters required for synthesis of sphingolipid metabolism inhibitors in diverse species of the filamentous fungus Fusarium.</title>
        <authorList>
            <person name="Kim H.S."/>
            <person name="Lohmar J.M."/>
            <person name="Busman M."/>
            <person name="Brown D.W."/>
            <person name="Naumann T.A."/>
            <person name="Divon H.H."/>
            <person name="Lysoe E."/>
            <person name="Uhlig S."/>
            <person name="Proctor R.H."/>
        </authorList>
    </citation>
    <scope>NUCLEOTIDE SEQUENCE</scope>
    <source>
        <strain evidence="1">NRRL 20472</strain>
    </source>
</reference>
<dbReference type="AlphaFoldDB" id="A0A8H4X684"/>
<dbReference type="EMBL" id="JABEXW010000533">
    <property type="protein sequence ID" value="KAF4962599.1"/>
    <property type="molecule type" value="Genomic_DNA"/>
</dbReference>
<organism evidence="1 2">
    <name type="scientific">Fusarium sarcochroum</name>
    <dbReference type="NCBI Taxonomy" id="1208366"/>
    <lineage>
        <taxon>Eukaryota</taxon>
        <taxon>Fungi</taxon>
        <taxon>Dikarya</taxon>
        <taxon>Ascomycota</taxon>
        <taxon>Pezizomycotina</taxon>
        <taxon>Sordariomycetes</taxon>
        <taxon>Hypocreomycetidae</taxon>
        <taxon>Hypocreales</taxon>
        <taxon>Nectriaceae</taxon>
        <taxon>Fusarium</taxon>
        <taxon>Fusarium lateritium species complex</taxon>
    </lineage>
</organism>
<protein>
    <submittedName>
        <fullName evidence="1">Uncharacterized protein</fullName>
    </submittedName>
</protein>
<keyword evidence="2" id="KW-1185">Reference proteome</keyword>
<comment type="caution">
    <text evidence="1">The sequence shown here is derived from an EMBL/GenBank/DDBJ whole genome shotgun (WGS) entry which is preliminary data.</text>
</comment>
<dbReference type="Proteomes" id="UP000622797">
    <property type="component" value="Unassembled WGS sequence"/>
</dbReference>
<dbReference type="OrthoDB" id="5104305at2759"/>
<reference evidence="1" key="2">
    <citation type="submission" date="2020-05" db="EMBL/GenBank/DDBJ databases">
        <authorList>
            <person name="Kim H.-S."/>
            <person name="Proctor R.H."/>
            <person name="Brown D.W."/>
        </authorList>
    </citation>
    <scope>NUCLEOTIDE SEQUENCE</scope>
    <source>
        <strain evidence="1">NRRL 20472</strain>
    </source>
</reference>
<accession>A0A8H4X684</accession>
<gene>
    <name evidence="1" type="ORF">FSARC_9377</name>
</gene>
<evidence type="ECO:0000313" key="1">
    <source>
        <dbReference type="EMBL" id="KAF4962599.1"/>
    </source>
</evidence>
<proteinExistence type="predicted"/>
<name>A0A8H4X684_9HYPO</name>